<feature type="compositionally biased region" description="Basic and acidic residues" evidence="1">
    <location>
        <begin position="230"/>
        <end position="246"/>
    </location>
</feature>
<keyword evidence="2" id="KW-0812">Transmembrane</keyword>
<proteinExistence type="predicted"/>
<keyword evidence="4" id="KW-1185">Reference proteome</keyword>
<evidence type="ECO:0000313" key="3">
    <source>
        <dbReference type="EMBL" id="ABK16440.1"/>
    </source>
</evidence>
<organism evidence="3 4">
    <name type="scientific">Syntrophobacter fumaroxidans (strain DSM 10017 / MPOB)</name>
    <dbReference type="NCBI Taxonomy" id="335543"/>
    <lineage>
        <taxon>Bacteria</taxon>
        <taxon>Pseudomonadati</taxon>
        <taxon>Thermodesulfobacteriota</taxon>
        <taxon>Syntrophobacteria</taxon>
        <taxon>Syntrophobacterales</taxon>
        <taxon>Syntrophobacteraceae</taxon>
        <taxon>Syntrophobacter</taxon>
    </lineage>
</organism>
<protein>
    <submittedName>
        <fullName evidence="3">Uncharacterized protein</fullName>
    </submittedName>
</protein>
<dbReference type="Proteomes" id="UP000001784">
    <property type="component" value="Chromosome"/>
</dbReference>
<evidence type="ECO:0000256" key="1">
    <source>
        <dbReference type="SAM" id="MobiDB-lite"/>
    </source>
</evidence>
<name>A0LG88_SYNFM</name>
<keyword evidence="2" id="KW-1133">Transmembrane helix</keyword>
<dbReference type="HOGENOM" id="CLU_1102351_0_0_7"/>
<gene>
    <name evidence="3" type="ordered locus">Sfum_0742</name>
</gene>
<sequence>MGMHAMVALSPTSRRSARVPASESVLNRRCSKGGNPSDRPSVWREASPPFSPLPCIVMSPKNHERRIIMRHAAVAIAVLAAFLFAAAVPADAGSQMALKQSIISSVQSHNRAWKNCGSVSFTAPSNGYVVVTASGQAGFDSGDYEADLYLSIAKSAGVEGPWVFGITPGSEPVQTYTVRRAFTINEGQTITFYLNGSSMWGAGRTISVETSILSAEFYPRSKTFPQKATEAPREGKGGAVESKDGKVLSNAH</sequence>
<dbReference type="STRING" id="335543.Sfum_0742"/>
<keyword evidence="2" id="KW-0472">Membrane</keyword>
<feature type="transmembrane region" description="Helical" evidence="2">
    <location>
        <begin position="68"/>
        <end position="88"/>
    </location>
</feature>
<evidence type="ECO:0000313" key="4">
    <source>
        <dbReference type="Proteomes" id="UP000001784"/>
    </source>
</evidence>
<dbReference type="InParanoid" id="A0LG88"/>
<feature type="region of interest" description="Disordered" evidence="1">
    <location>
        <begin position="1"/>
        <end position="45"/>
    </location>
</feature>
<dbReference type="KEGG" id="sfu:Sfum_0742"/>
<dbReference type="AlphaFoldDB" id="A0LG88"/>
<reference evidence="3 4" key="1">
    <citation type="submission" date="2006-10" db="EMBL/GenBank/DDBJ databases">
        <title>Complete sequence of Syntrophobacter fumaroxidans MPOB.</title>
        <authorList>
            <consortium name="US DOE Joint Genome Institute"/>
            <person name="Copeland A."/>
            <person name="Lucas S."/>
            <person name="Lapidus A."/>
            <person name="Barry K."/>
            <person name="Detter J.C."/>
            <person name="Glavina del Rio T."/>
            <person name="Hammon N."/>
            <person name="Israni S."/>
            <person name="Pitluck S."/>
            <person name="Goltsman E.G."/>
            <person name="Martinez M."/>
            <person name="Schmutz J."/>
            <person name="Larimer F."/>
            <person name="Land M."/>
            <person name="Hauser L."/>
            <person name="Kyrpides N."/>
            <person name="Kim E."/>
            <person name="Boone D.R."/>
            <person name="Brockman F."/>
            <person name="Culley D."/>
            <person name="Ferry J."/>
            <person name="Gunsalus R."/>
            <person name="McInerney M.J."/>
            <person name="Morrison M."/>
            <person name="Plugge C."/>
            <person name="Rohlin L."/>
            <person name="Scholten J."/>
            <person name="Sieber J."/>
            <person name="Stams A.J.M."/>
            <person name="Worm P."/>
            <person name="Henstra A.M."/>
            <person name="Richardson P."/>
        </authorList>
    </citation>
    <scope>NUCLEOTIDE SEQUENCE [LARGE SCALE GENOMIC DNA]</scope>
    <source>
        <strain evidence="4">DSM 10017 / MPOB</strain>
    </source>
</reference>
<accession>A0LG88</accession>
<evidence type="ECO:0000256" key="2">
    <source>
        <dbReference type="SAM" id="Phobius"/>
    </source>
</evidence>
<feature type="region of interest" description="Disordered" evidence="1">
    <location>
        <begin position="224"/>
        <end position="252"/>
    </location>
</feature>
<dbReference type="EMBL" id="CP000478">
    <property type="protein sequence ID" value="ABK16440.1"/>
    <property type="molecule type" value="Genomic_DNA"/>
</dbReference>